<evidence type="ECO:0000313" key="3">
    <source>
        <dbReference type="Proteomes" id="UP001239994"/>
    </source>
</evidence>
<accession>A0AAD8YWU6</accession>
<feature type="non-terminal residue" evidence="2">
    <location>
        <position position="1"/>
    </location>
</feature>
<evidence type="ECO:0000313" key="2">
    <source>
        <dbReference type="EMBL" id="KAK1787964.1"/>
    </source>
</evidence>
<comment type="caution">
    <text evidence="2">The sequence shown here is derived from an EMBL/GenBank/DDBJ whole genome shotgun (WGS) entry which is preliminary data.</text>
</comment>
<sequence>MNSPTRMQQESETIGGSCSDGTKLRLFPSLLHLSVTKPEAANPLALRVHGHLVILGKSRVTFILMTMRSQVSAKSLPILTNAAGGSGLHHKMVTQLVPVANPQATQPAPVPVPGVRDATRPDPGTVLGMRDAARPVTRSVPVTTRLDLPLLKPTAAPSDPPPLYATAAPPDPPVSVPGVEEVNPRAPVPRARPVPVPCARLVPLVAPQSPPAASAHGFPSILPPACVSCSLYASCVSIVACSTALLFLPSPLPGFVFAPVVLSVPIPVSVSPFVSIPVPVRVSVLVPMSVFVPGPLSLA</sequence>
<protein>
    <submittedName>
        <fullName evidence="2">Uncharacterized protein</fullName>
    </submittedName>
</protein>
<organism evidence="2 3">
    <name type="scientific">Electrophorus voltai</name>
    <dbReference type="NCBI Taxonomy" id="2609070"/>
    <lineage>
        <taxon>Eukaryota</taxon>
        <taxon>Metazoa</taxon>
        <taxon>Chordata</taxon>
        <taxon>Craniata</taxon>
        <taxon>Vertebrata</taxon>
        <taxon>Euteleostomi</taxon>
        <taxon>Actinopterygii</taxon>
        <taxon>Neopterygii</taxon>
        <taxon>Teleostei</taxon>
        <taxon>Ostariophysi</taxon>
        <taxon>Gymnotiformes</taxon>
        <taxon>Gymnotoidei</taxon>
        <taxon>Gymnotidae</taxon>
        <taxon>Electrophorus</taxon>
    </lineage>
</organism>
<evidence type="ECO:0000256" key="1">
    <source>
        <dbReference type="SAM" id="MobiDB-lite"/>
    </source>
</evidence>
<reference evidence="2" key="1">
    <citation type="submission" date="2023-03" db="EMBL/GenBank/DDBJ databases">
        <title>Electrophorus voltai genome.</title>
        <authorList>
            <person name="Bian C."/>
        </authorList>
    </citation>
    <scope>NUCLEOTIDE SEQUENCE</scope>
    <source>
        <strain evidence="2">CB-2022</strain>
        <tissue evidence="2">Muscle</tissue>
    </source>
</reference>
<proteinExistence type="predicted"/>
<dbReference type="EMBL" id="JAROKS010000023">
    <property type="protein sequence ID" value="KAK1787964.1"/>
    <property type="molecule type" value="Genomic_DNA"/>
</dbReference>
<name>A0AAD8YWU6_9TELE</name>
<dbReference type="Proteomes" id="UP001239994">
    <property type="component" value="Unassembled WGS sequence"/>
</dbReference>
<dbReference type="AlphaFoldDB" id="A0AAD8YWU6"/>
<gene>
    <name evidence="2" type="ORF">P4O66_016447</name>
</gene>
<feature type="region of interest" description="Disordered" evidence="1">
    <location>
        <begin position="105"/>
        <end position="129"/>
    </location>
</feature>
<keyword evidence="3" id="KW-1185">Reference proteome</keyword>